<proteinExistence type="predicted"/>
<dbReference type="EMBL" id="DSKY01000021">
    <property type="protein sequence ID" value="HDY59692.1"/>
    <property type="molecule type" value="Genomic_DNA"/>
</dbReference>
<dbReference type="AlphaFoldDB" id="A0A7V0Z6V5"/>
<dbReference type="InterPro" id="IPR011050">
    <property type="entry name" value="Pectin_lyase_fold/virulence"/>
</dbReference>
<protein>
    <recommendedName>
        <fullName evidence="2">T9SS type A sorting domain-containing protein</fullName>
    </recommendedName>
</protein>
<reference evidence="1" key="1">
    <citation type="journal article" date="2020" name="mSystems">
        <title>Genome- and Community-Level Interaction Insights into Carbon Utilization and Element Cycling Functions of Hydrothermarchaeota in Hydrothermal Sediment.</title>
        <authorList>
            <person name="Zhou Z."/>
            <person name="Liu Y."/>
            <person name="Xu W."/>
            <person name="Pan J."/>
            <person name="Luo Z.H."/>
            <person name="Li M."/>
        </authorList>
    </citation>
    <scope>NUCLEOTIDE SEQUENCE [LARGE SCALE GENOMIC DNA]</scope>
    <source>
        <strain evidence="1">SpSt-258</strain>
    </source>
</reference>
<dbReference type="SUPFAM" id="SSF51126">
    <property type="entry name" value="Pectin lyase-like"/>
    <property type="match status" value="1"/>
</dbReference>
<dbReference type="Gene3D" id="2.160.20.10">
    <property type="entry name" value="Single-stranded right-handed beta-helix, Pectin lyase-like"/>
    <property type="match status" value="1"/>
</dbReference>
<dbReference type="InterPro" id="IPR012334">
    <property type="entry name" value="Pectin_lyas_fold"/>
</dbReference>
<comment type="caution">
    <text evidence="1">The sequence shown here is derived from an EMBL/GenBank/DDBJ whole genome shotgun (WGS) entry which is preliminary data.</text>
</comment>
<dbReference type="NCBIfam" id="NF041518">
    <property type="entry name" value="choice_anch_Q"/>
    <property type="match status" value="1"/>
</dbReference>
<sequence>MKTTIILLFVVCLYGTTNYVSVSGNDNWPDTSPDSAWRHINHACSTAVAGDTVLVLPGIYQERVLFIHSGTPGQKIVFKSHPRRSATTWGFDTNSPNAGSYTRIEGFNIVWDTTLTSWRDFGIYITSDNVDVVDNYISNFRKTAIQGRWSQPWPRNIYIAQNNIFHCQMGIGVQGTNWIIEDNEIERLFYYRPGDCDYTRFFGDSIIFRHNYFHGTDPDSIGTAHVDCFQTFDNNGEYARYVVIDGNYGFDFAQGFMGEAHFYHNSHDITFKNNIFARGWAWGLCIQDIANVRAYNNTFAYIQWHGIGFSGQYAQNGEVRNNIFFNTGTSYWWDDTATATGDYNLIFGASPPTVVGPHDILNQDPKFIDSLNNDFRLQPNSPAIDNGDSLLEVLYDIIGVSRPQGPKWDIGAYEYYTGAITDNNYKDIRTKERIRVAPNPFSESTWIIGSSNKEFIVYDPAGRRIKIYKNSKVGTDLNPGVYFIRDGNQFYRIVKIK</sequence>
<evidence type="ECO:0008006" key="2">
    <source>
        <dbReference type="Google" id="ProtNLM"/>
    </source>
</evidence>
<evidence type="ECO:0000313" key="1">
    <source>
        <dbReference type="EMBL" id="HDY59692.1"/>
    </source>
</evidence>
<gene>
    <name evidence="1" type="ORF">ENP86_09100</name>
</gene>
<dbReference type="InterPro" id="IPR059226">
    <property type="entry name" value="Choice_anch_Q_dom"/>
</dbReference>
<name>A0A7V0Z6V5_UNCW3</name>
<organism evidence="1">
    <name type="scientific">candidate division WOR-3 bacterium</name>
    <dbReference type="NCBI Taxonomy" id="2052148"/>
    <lineage>
        <taxon>Bacteria</taxon>
        <taxon>Bacteria division WOR-3</taxon>
    </lineage>
</organism>
<accession>A0A7V0Z6V5</accession>